<keyword evidence="1" id="KW-0805">Transcription regulation</keyword>
<feature type="DNA-binding region" description="H-T-H motif" evidence="4">
    <location>
        <begin position="37"/>
        <end position="56"/>
    </location>
</feature>
<gene>
    <name evidence="6" type="ORF">BMYO_0847</name>
</gene>
<evidence type="ECO:0000313" key="6">
    <source>
        <dbReference type="EMBL" id="OZG60386.1"/>
    </source>
</evidence>
<dbReference type="Gene3D" id="1.10.357.10">
    <property type="entry name" value="Tetracycline Repressor, domain 2"/>
    <property type="match status" value="1"/>
</dbReference>
<dbReference type="PROSITE" id="PS50977">
    <property type="entry name" value="HTH_TETR_2"/>
    <property type="match status" value="1"/>
</dbReference>
<keyword evidence="7" id="KW-1185">Reference proteome</keyword>
<feature type="domain" description="HTH tetR-type" evidence="5">
    <location>
        <begin position="14"/>
        <end position="74"/>
    </location>
</feature>
<dbReference type="PANTHER" id="PTHR47506">
    <property type="entry name" value="TRANSCRIPTIONAL REGULATORY PROTEIN"/>
    <property type="match status" value="1"/>
</dbReference>
<dbReference type="Pfam" id="PF00440">
    <property type="entry name" value="TetR_N"/>
    <property type="match status" value="1"/>
</dbReference>
<dbReference type="SUPFAM" id="SSF46689">
    <property type="entry name" value="Homeodomain-like"/>
    <property type="match status" value="1"/>
</dbReference>
<proteinExistence type="predicted"/>
<dbReference type="EMBL" id="MWWW01000008">
    <property type="protein sequence ID" value="OZG60386.1"/>
    <property type="molecule type" value="Genomic_DNA"/>
</dbReference>
<protein>
    <submittedName>
        <fullName evidence="6">TetR family transcriptional regulator</fullName>
    </submittedName>
</protein>
<evidence type="ECO:0000313" key="7">
    <source>
        <dbReference type="Proteomes" id="UP000216871"/>
    </source>
</evidence>
<accession>A0A261FNI5</accession>
<evidence type="ECO:0000256" key="3">
    <source>
        <dbReference type="ARBA" id="ARBA00023163"/>
    </source>
</evidence>
<evidence type="ECO:0000256" key="4">
    <source>
        <dbReference type="PROSITE-ProRule" id="PRU00335"/>
    </source>
</evidence>
<evidence type="ECO:0000256" key="2">
    <source>
        <dbReference type="ARBA" id="ARBA00023125"/>
    </source>
</evidence>
<organism evidence="6 7">
    <name type="scientific">Bifidobacterium myosotis</name>
    <dbReference type="NCBI Taxonomy" id="1630166"/>
    <lineage>
        <taxon>Bacteria</taxon>
        <taxon>Bacillati</taxon>
        <taxon>Actinomycetota</taxon>
        <taxon>Actinomycetes</taxon>
        <taxon>Bifidobacteriales</taxon>
        <taxon>Bifidobacteriaceae</taxon>
        <taxon>Bifidobacterium</taxon>
    </lineage>
</organism>
<dbReference type="RefSeq" id="WP_094667321.1">
    <property type="nucleotide sequence ID" value="NZ_MWWW01000008.1"/>
</dbReference>
<comment type="caution">
    <text evidence="6">The sequence shown here is derived from an EMBL/GenBank/DDBJ whole genome shotgun (WGS) entry which is preliminary data.</text>
</comment>
<name>A0A261FNI5_9BIFI</name>
<dbReference type="InterPro" id="IPR036271">
    <property type="entry name" value="Tet_transcr_reg_TetR-rel_C_sf"/>
</dbReference>
<evidence type="ECO:0000256" key="1">
    <source>
        <dbReference type="ARBA" id="ARBA00023015"/>
    </source>
</evidence>
<dbReference type="InterPro" id="IPR009057">
    <property type="entry name" value="Homeodomain-like_sf"/>
</dbReference>
<keyword evidence="2 4" id="KW-0238">DNA-binding</keyword>
<evidence type="ECO:0000259" key="5">
    <source>
        <dbReference type="PROSITE" id="PS50977"/>
    </source>
</evidence>
<dbReference type="AlphaFoldDB" id="A0A261FNI5"/>
<reference evidence="6 7" key="1">
    <citation type="journal article" date="2017" name="BMC Genomics">
        <title>Comparative genomic and phylogenomic analyses of the Bifidobacteriaceae family.</title>
        <authorList>
            <person name="Lugli G.A."/>
            <person name="Milani C."/>
            <person name="Turroni F."/>
            <person name="Duranti S."/>
            <person name="Mancabelli L."/>
            <person name="Mangifesta M."/>
            <person name="Ferrario C."/>
            <person name="Modesto M."/>
            <person name="Mattarelli P."/>
            <person name="Jiri K."/>
            <person name="van Sinderen D."/>
            <person name="Ventura M."/>
        </authorList>
    </citation>
    <scope>NUCLEOTIDE SEQUENCE [LARGE SCALE GENOMIC DNA]</scope>
    <source>
        <strain evidence="6 7">DSM 100196</strain>
    </source>
</reference>
<dbReference type="SUPFAM" id="SSF48498">
    <property type="entry name" value="Tetracyclin repressor-like, C-terminal domain"/>
    <property type="match status" value="1"/>
</dbReference>
<dbReference type="GO" id="GO:0003677">
    <property type="term" value="F:DNA binding"/>
    <property type="evidence" value="ECO:0007669"/>
    <property type="project" value="UniProtKB-UniRule"/>
</dbReference>
<keyword evidence="3" id="KW-0804">Transcription</keyword>
<dbReference type="InterPro" id="IPR001647">
    <property type="entry name" value="HTH_TetR"/>
</dbReference>
<dbReference type="OrthoDB" id="6929199at2"/>
<dbReference type="Proteomes" id="UP000216871">
    <property type="component" value="Unassembled WGS sequence"/>
</dbReference>
<dbReference type="PANTHER" id="PTHR47506:SF6">
    <property type="entry name" value="HTH-TYPE TRANSCRIPTIONAL REPRESSOR NEMR"/>
    <property type="match status" value="1"/>
</dbReference>
<sequence length="187" mass="20948">MEKSSTAPRRRNDPERKQRIIDACLTVIAERGVAGTSHRVVAAEAHVPLGSMTYHFDGMHDLLHQAFDQFADRSIAAFRARMDAATDAEEACEAIAANIEHDLLATRRDRNINLEFYALVAHDESFRDISSRWMGAWQETMGRFFDRETTVMLDAMIEGLTLHRALGGEPRDSEAVLRGIRHVALGG</sequence>